<comment type="similarity">
    <text evidence="7">Belongs to the TonB-dependent receptor family.</text>
</comment>
<dbReference type="RefSeq" id="WP_051316585.1">
    <property type="nucleotide sequence ID" value="NZ_BMWS01000001.1"/>
</dbReference>
<keyword evidence="4 7" id="KW-0812">Transmembrane</keyword>
<keyword evidence="3 7" id="KW-1134">Transmembrane beta strand</keyword>
<dbReference type="InterPro" id="IPR011662">
    <property type="entry name" value="Secretin/TonB_short_N"/>
</dbReference>
<evidence type="ECO:0000313" key="9">
    <source>
        <dbReference type="EMBL" id="GGX03399.1"/>
    </source>
</evidence>
<dbReference type="NCBIfam" id="TIGR04056">
    <property type="entry name" value="OMP_RagA_SusC"/>
    <property type="match status" value="1"/>
</dbReference>
<dbReference type="SMART" id="SM00965">
    <property type="entry name" value="STN"/>
    <property type="match status" value="1"/>
</dbReference>
<evidence type="ECO:0000256" key="2">
    <source>
        <dbReference type="ARBA" id="ARBA00022448"/>
    </source>
</evidence>
<dbReference type="EMBL" id="BMWS01000001">
    <property type="protein sequence ID" value="GGX03399.1"/>
    <property type="molecule type" value="Genomic_DNA"/>
</dbReference>
<keyword evidence="5 7" id="KW-0472">Membrane</keyword>
<dbReference type="InterPro" id="IPR012910">
    <property type="entry name" value="Plug_dom"/>
</dbReference>
<dbReference type="InterPro" id="IPR039426">
    <property type="entry name" value="TonB-dep_rcpt-like"/>
</dbReference>
<dbReference type="NCBIfam" id="TIGR04057">
    <property type="entry name" value="SusC_RagA_signa"/>
    <property type="match status" value="1"/>
</dbReference>
<evidence type="ECO:0000256" key="7">
    <source>
        <dbReference type="PROSITE-ProRule" id="PRU01360"/>
    </source>
</evidence>
<dbReference type="Proteomes" id="UP000601108">
    <property type="component" value="Unassembled WGS sequence"/>
</dbReference>
<evidence type="ECO:0000313" key="10">
    <source>
        <dbReference type="Proteomes" id="UP000601108"/>
    </source>
</evidence>
<sequence>MKIYSLFICFIVTNLFSFNVYSQGISISLTDTPLQKVIENIEEVSKYRFFYNNNLIDTSKKVSLKSKDNRIRKVLRLLFSTTNIDFKIIKNQIVLFPKNTKTSGKVLENFLNYIEKNKYINDNLRSQSIIKGTVINEKNLPLSGVNIWVKDTNKGSLTNFNGDYEIEANLGDKLVFSYIGFETIETKVTKRTIDIVLRENISNLEEVIVTGYGIQKKNKLTGSMSNINPKIIAKGSRTSIQESIQGNIAGVQVISRSGQPGSTPNVRIRGVGSFQSASPLYVIDGFQTKDPNIIASLNTNDIEAISVLKDAAATSIYGVRGANGVIVIKTKSGISGETQVTYKVETGLSSPSVASRFKALNTKEFQELLVEGVQNAGIRDNDTEALDFLISNGFRPDIDTDWYQLLTRDGLYQQHNISIKGGSYHTRFYLSGGYFNQEGVILASQFERMNTRLKIDHEFTDDFKIDVNITYNKSISKKRPTGGLFANPVRSIYRLRPDISPFNEDGTFNFNFNDTQNPIAQAQEEIQKDINHRILAGAGLSYQIFDGLIYESLISMNQTFQDNFVRLPSGFGDAKPRGRGEQDSNFLFSWLFRNLLRYNLNWKKNNLAVFGGYELQKTRNKFTDLIVENIPDGFEDLNNGSLFILASTNKAQEGLNSMFFNTEYAYNNTYLMSGSIRRDGSSTFGKNNKYAIFWSVGIGWNIANEHFMNSANFIGDLKLRTSYGINGNDPETGIFDLFNVNDYNGNPGLIFTSVGNPNIKWELNKTFNIGMDYSFFNNRIQGSLDWYLRKTKDLLRLRPISAANGDGGEFNIEDGNDIADNIGSMQNKGLELNITTQNIISDNDGFNWKTNLSFSKNENKITKLTDKENRPIIDQTRIIALGESIETFYMPRYAGVDQENGNALWYTDDTRTKVTANYKDAKEVIIGKATPDFYAGLRNTFSYKRITLDFQLYTVWGGLVYDTWNRFTNSDGYRRLSSTGNVSRGTFERRWQKPGDITDVPIFVYGNEQSGSSAFTSSRFIYDGSYVRLREATVSYDFPPRLIDKLKLSNFRVYIKGNNLYTFIKDNRLERDPESGYNGRLNQEIPISKTLFLGLNITF</sequence>
<evidence type="ECO:0000256" key="1">
    <source>
        <dbReference type="ARBA" id="ARBA00004571"/>
    </source>
</evidence>
<dbReference type="InterPro" id="IPR008969">
    <property type="entry name" value="CarboxyPept-like_regulatory"/>
</dbReference>
<keyword evidence="2 7" id="KW-0813">Transport</keyword>
<reference evidence="9 10" key="1">
    <citation type="journal article" date="2014" name="Int. J. Syst. Evol. Microbiol.">
        <title>Complete genome sequence of Corynebacterium casei LMG S-19264T (=DSM 44701T), isolated from a smear-ripened cheese.</title>
        <authorList>
            <consortium name="US DOE Joint Genome Institute (JGI-PGF)"/>
            <person name="Walter F."/>
            <person name="Albersmeier A."/>
            <person name="Kalinowski J."/>
            <person name="Ruckert C."/>
        </authorList>
    </citation>
    <scope>NUCLEOTIDE SEQUENCE [LARGE SCALE GENOMIC DNA]</scope>
    <source>
        <strain evidence="9 10">KCTC 12285</strain>
    </source>
</reference>
<evidence type="ECO:0000256" key="4">
    <source>
        <dbReference type="ARBA" id="ARBA00022692"/>
    </source>
</evidence>
<keyword evidence="10" id="KW-1185">Reference proteome</keyword>
<dbReference type="Gene3D" id="2.170.130.10">
    <property type="entry name" value="TonB-dependent receptor, plug domain"/>
    <property type="match status" value="1"/>
</dbReference>
<dbReference type="Pfam" id="PF07660">
    <property type="entry name" value="STN"/>
    <property type="match status" value="1"/>
</dbReference>
<comment type="caution">
    <text evidence="9">The sequence shown here is derived from an EMBL/GenBank/DDBJ whole genome shotgun (WGS) entry which is preliminary data.</text>
</comment>
<evidence type="ECO:0000256" key="5">
    <source>
        <dbReference type="ARBA" id="ARBA00023136"/>
    </source>
</evidence>
<comment type="subcellular location">
    <subcellularLocation>
        <location evidence="1 7">Cell outer membrane</location>
        <topology evidence="1 7">Multi-pass membrane protein</topology>
    </subcellularLocation>
</comment>
<organism evidence="9 10">
    <name type="scientific">Aquimarina muelleri</name>
    <dbReference type="NCBI Taxonomy" id="279356"/>
    <lineage>
        <taxon>Bacteria</taxon>
        <taxon>Pseudomonadati</taxon>
        <taxon>Bacteroidota</taxon>
        <taxon>Flavobacteriia</taxon>
        <taxon>Flavobacteriales</taxon>
        <taxon>Flavobacteriaceae</taxon>
        <taxon>Aquimarina</taxon>
    </lineage>
</organism>
<dbReference type="GO" id="GO:0009279">
    <property type="term" value="C:cell outer membrane"/>
    <property type="evidence" value="ECO:0007669"/>
    <property type="project" value="UniProtKB-SubCell"/>
</dbReference>
<dbReference type="Pfam" id="PF13715">
    <property type="entry name" value="CarbopepD_reg_2"/>
    <property type="match status" value="1"/>
</dbReference>
<evidence type="ECO:0000259" key="8">
    <source>
        <dbReference type="SMART" id="SM00965"/>
    </source>
</evidence>
<dbReference type="InterPro" id="IPR036942">
    <property type="entry name" value="Beta-barrel_TonB_sf"/>
</dbReference>
<keyword evidence="6 7" id="KW-0998">Cell outer membrane</keyword>
<dbReference type="Pfam" id="PF07715">
    <property type="entry name" value="Plug"/>
    <property type="match status" value="1"/>
</dbReference>
<accession>A0A918JSR2</accession>
<dbReference type="InterPro" id="IPR037066">
    <property type="entry name" value="Plug_dom_sf"/>
</dbReference>
<name>A0A918JSR2_9FLAO</name>
<evidence type="ECO:0000256" key="6">
    <source>
        <dbReference type="ARBA" id="ARBA00023237"/>
    </source>
</evidence>
<dbReference type="Gene3D" id="2.40.170.20">
    <property type="entry name" value="TonB-dependent receptor, beta-barrel domain"/>
    <property type="match status" value="1"/>
</dbReference>
<dbReference type="PROSITE" id="PS52016">
    <property type="entry name" value="TONB_DEPENDENT_REC_3"/>
    <property type="match status" value="1"/>
</dbReference>
<feature type="domain" description="Secretin/TonB short N-terminal" evidence="8">
    <location>
        <begin position="47"/>
        <end position="98"/>
    </location>
</feature>
<dbReference type="SUPFAM" id="SSF49464">
    <property type="entry name" value="Carboxypeptidase regulatory domain-like"/>
    <property type="match status" value="1"/>
</dbReference>
<dbReference type="InterPro" id="IPR023996">
    <property type="entry name" value="TonB-dep_OMP_SusC/RagA"/>
</dbReference>
<protein>
    <submittedName>
        <fullName evidence="9">SusC/RagA family TonB-linked outer membrane protein</fullName>
    </submittedName>
</protein>
<dbReference type="InterPro" id="IPR023997">
    <property type="entry name" value="TonB-dep_OMP_SusC/RagA_CS"/>
</dbReference>
<dbReference type="SUPFAM" id="SSF56935">
    <property type="entry name" value="Porins"/>
    <property type="match status" value="1"/>
</dbReference>
<dbReference type="AlphaFoldDB" id="A0A918JSR2"/>
<proteinExistence type="inferred from homology"/>
<gene>
    <name evidence="9" type="ORF">GCM10007384_01430</name>
</gene>
<evidence type="ECO:0000256" key="3">
    <source>
        <dbReference type="ARBA" id="ARBA00022452"/>
    </source>
</evidence>